<dbReference type="EMBL" id="JACMSC010000018">
    <property type="protein sequence ID" value="KAG6475421.1"/>
    <property type="molecule type" value="Genomic_DNA"/>
</dbReference>
<proteinExistence type="predicted"/>
<keyword evidence="2" id="KW-1185">Reference proteome</keyword>
<gene>
    <name evidence="1" type="ORF">ZIOFF_064641</name>
</gene>
<dbReference type="Proteomes" id="UP000734854">
    <property type="component" value="Unassembled WGS sequence"/>
</dbReference>
<dbReference type="AlphaFoldDB" id="A0A8J5EW62"/>
<evidence type="ECO:0000313" key="1">
    <source>
        <dbReference type="EMBL" id="KAG6475421.1"/>
    </source>
</evidence>
<accession>A0A8J5EW62</accession>
<reference evidence="1 2" key="1">
    <citation type="submission" date="2020-08" db="EMBL/GenBank/DDBJ databases">
        <title>Plant Genome Project.</title>
        <authorList>
            <person name="Zhang R.-G."/>
        </authorList>
    </citation>
    <scope>NUCLEOTIDE SEQUENCE [LARGE SCALE GENOMIC DNA]</scope>
    <source>
        <tissue evidence="1">Rhizome</tissue>
    </source>
</reference>
<name>A0A8J5EW62_ZINOF</name>
<comment type="caution">
    <text evidence="1">The sequence shown here is derived from an EMBL/GenBank/DDBJ whole genome shotgun (WGS) entry which is preliminary data.</text>
</comment>
<sequence>MRSVVQLTCANTCRHALRELKEMKLGKSIVLDNISITGHVSMDLLHPVFSRN</sequence>
<organism evidence="1 2">
    <name type="scientific">Zingiber officinale</name>
    <name type="common">Ginger</name>
    <name type="synonym">Amomum zingiber</name>
    <dbReference type="NCBI Taxonomy" id="94328"/>
    <lineage>
        <taxon>Eukaryota</taxon>
        <taxon>Viridiplantae</taxon>
        <taxon>Streptophyta</taxon>
        <taxon>Embryophyta</taxon>
        <taxon>Tracheophyta</taxon>
        <taxon>Spermatophyta</taxon>
        <taxon>Magnoliopsida</taxon>
        <taxon>Liliopsida</taxon>
        <taxon>Zingiberales</taxon>
        <taxon>Zingiberaceae</taxon>
        <taxon>Zingiber</taxon>
    </lineage>
</organism>
<protein>
    <submittedName>
        <fullName evidence="1">Uncharacterized protein</fullName>
    </submittedName>
</protein>
<evidence type="ECO:0000313" key="2">
    <source>
        <dbReference type="Proteomes" id="UP000734854"/>
    </source>
</evidence>